<keyword evidence="3" id="KW-1185">Reference proteome</keyword>
<dbReference type="AlphaFoldDB" id="A0A1Y2LN19"/>
<name>A0A1Y2LN19_EPING</name>
<evidence type="ECO:0000313" key="2">
    <source>
        <dbReference type="EMBL" id="OSS45291.1"/>
    </source>
</evidence>
<evidence type="ECO:0000313" key="3">
    <source>
        <dbReference type="Proteomes" id="UP000193240"/>
    </source>
</evidence>
<evidence type="ECO:0000256" key="1">
    <source>
        <dbReference type="SAM" id="MobiDB-lite"/>
    </source>
</evidence>
<gene>
    <name evidence="2" type="ORF">B5807_10164</name>
</gene>
<accession>A0A1Y2LN19</accession>
<protein>
    <submittedName>
        <fullName evidence="2">Uncharacterized protein</fullName>
    </submittedName>
</protein>
<sequence length="168" mass="19398">MLSHTSMDPAFLPGTNCVQNLLKQERESKPSRNHPPYYGDSLHLQRRHLPQMIAAMHMTVAKTHLPEGLALVRLRPSLPRRRKSSISVHPIAKKKTEEEPARLKKYREQANPDRQRLRNDLNLDGMKAIVWSVPSRPQYKIYDSRPASSTETDQDAHTDHPFERSQHA</sequence>
<reference evidence="2 3" key="1">
    <citation type="journal article" date="2017" name="Genome Announc.">
        <title>Genome sequence of the saprophytic ascomycete Epicoccum nigrum ICMP 19927 strain isolated from New Zealand.</title>
        <authorList>
            <person name="Fokin M."/>
            <person name="Fleetwood D."/>
            <person name="Weir B.S."/>
            <person name="Villas-Boas S.G."/>
        </authorList>
    </citation>
    <scope>NUCLEOTIDE SEQUENCE [LARGE SCALE GENOMIC DNA]</scope>
    <source>
        <strain evidence="2 3">ICMP 19927</strain>
    </source>
</reference>
<feature type="compositionally biased region" description="Basic and acidic residues" evidence="1">
    <location>
        <begin position="94"/>
        <end position="113"/>
    </location>
</feature>
<dbReference type="InParanoid" id="A0A1Y2LN19"/>
<organism evidence="2 3">
    <name type="scientific">Epicoccum nigrum</name>
    <name type="common">Soil fungus</name>
    <name type="synonym">Epicoccum purpurascens</name>
    <dbReference type="NCBI Taxonomy" id="105696"/>
    <lineage>
        <taxon>Eukaryota</taxon>
        <taxon>Fungi</taxon>
        <taxon>Dikarya</taxon>
        <taxon>Ascomycota</taxon>
        <taxon>Pezizomycotina</taxon>
        <taxon>Dothideomycetes</taxon>
        <taxon>Pleosporomycetidae</taxon>
        <taxon>Pleosporales</taxon>
        <taxon>Pleosporineae</taxon>
        <taxon>Didymellaceae</taxon>
        <taxon>Epicoccum</taxon>
    </lineage>
</organism>
<dbReference type="EMBL" id="KZ107854">
    <property type="protein sequence ID" value="OSS45291.1"/>
    <property type="molecule type" value="Genomic_DNA"/>
</dbReference>
<feature type="region of interest" description="Disordered" evidence="1">
    <location>
        <begin position="77"/>
        <end position="113"/>
    </location>
</feature>
<proteinExistence type="predicted"/>
<feature type="compositionally biased region" description="Basic and acidic residues" evidence="1">
    <location>
        <begin position="154"/>
        <end position="168"/>
    </location>
</feature>
<dbReference type="Proteomes" id="UP000193240">
    <property type="component" value="Unassembled WGS sequence"/>
</dbReference>
<feature type="region of interest" description="Disordered" evidence="1">
    <location>
        <begin position="140"/>
        <end position="168"/>
    </location>
</feature>